<feature type="compositionally biased region" description="Polar residues" evidence="1">
    <location>
        <begin position="100"/>
        <end position="129"/>
    </location>
</feature>
<dbReference type="RefSeq" id="XP_021841540.2">
    <property type="nucleotide sequence ID" value="XM_021985848.2"/>
</dbReference>
<keyword evidence="2" id="KW-1185">Reference proteome</keyword>
<reference evidence="2" key="1">
    <citation type="journal article" date="2021" name="Nat. Commun.">
        <title>Genomic analyses provide insights into spinach domestication and the genetic basis of agronomic traits.</title>
        <authorList>
            <person name="Cai X."/>
            <person name="Sun X."/>
            <person name="Xu C."/>
            <person name="Sun H."/>
            <person name="Wang X."/>
            <person name="Ge C."/>
            <person name="Zhang Z."/>
            <person name="Wang Q."/>
            <person name="Fei Z."/>
            <person name="Jiao C."/>
            <person name="Wang Q."/>
        </authorList>
    </citation>
    <scope>NUCLEOTIDE SEQUENCE [LARGE SCALE GENOMIC DNA]</scope>
    <source>
        <strain evidence="2">cv. Varoflay</strain>
    </source>
</reference>
<accession>A0A9R0JNR9</accession>
<dbReference type="InterPro" id="IPR039319">
    <property type="entry name" value="ELF3-like"/>
</dbReference>
<feature type="region of interest" description="Disordered" evidence="1">
    <location>
        <begin position="96"/>
        <end position="129"/>
    </location>
</feature>
<dbReference type="GO" id="GO:2000028">
    <property type="term" value="P:regulation of photoperiodism, flowering"/>
    <property type="evidence" value="ECO:0007669"/>
    <property type="project" value="InterPro"/>
</dbReference>
<proteinExistence type="predicted"/>
<evidence type="ECO:0000313" key="2">
    <source>
        <dbReference type="Proteomes" id="UP000813463"/>
    </source>
</evidence>
<reference evidence="3" key="2">
    <citation type="submission" date="2025-08" db="UniProtKB">
        <authorList>
            <consortium name="RefSeq"/>
        </authorList>
    </citation>
    <scope>IDENTIFICATION</scope>
    <source>
        <tissue evidence="3">Leaf</tissue>
    </source>
</reference>
<dbReference type="PANTHER" id="PTHR34281:SF2">
    <property type="entry name" value="PROTEIN EARLY FLOWERING 3"/>
    <property type="match status" value="1"/>
</dbReference>
<dbReference type="KEGG" id="soe:110781798"/>
<evidence type="ECO:0000256" key="1">
    <source>
        <dbReference type="SAM" id="MobiDB-lite"/>
    </source>
</evidence>
<dbReference type="PANTHER" id="PTHR34281">
    <property type="entry name" value="PROTEIN EARLY FLOWERING 3"/>
    <property type="match status" value="1"/>
</dbReference>
<dbReference type="AlphaFoldDB" id="A0A9R0JNR9"/>
<gene>
    <name evidence="3" type="primary">LOC110781798</name>
</gene>
<dbReference type="Proteomes" id="UP000813463">
    <property type="component" value="Chromosome 4"/>
</dbReference>
<evidence type="ECO:0000313" key="3">
    <source>
        <dbReference type="RefSeq" id="XP_021841540.2"/>
    </source>
</evidence>
<name>A0A9R0JNR9_SPIOL</name>
<dbReference type="GeneID" id="110781798"/>
<organism evidence="2 3">
    <name type="scientific">Spinacia oleracea</name>
    <name type="common">Spinach</name>
    <dbReference type="NCBI Taxonomy" id="3562"/>
    <lineage>
        <taxon>Eukaryota</taxon>
        <taxon>Viridiplantae</taxon>
        <taxon>Streptophyta</taxon>
        <taxon>Embryophyta</taxon>
        <taxon>Tracheophyta</taxon>
        <taxon>Spermatophyta</taxon>
        <taxon>Magnoliopsida</taxon>
        <taxon>eudicotyledons</taxon>
        <taxon>Gunneridae</taxon>
        <taxon>Pentapetalae</taxon>
        <taxon>Caryophyllales</taxon>
        <taxon>Chenopodiaceae</taxon>
        <taxon>Chenopodioideae</taxon>
        <taxon>Anserineae</taxon>
        <taxon>Spinacia</taxon>
    </lineage>
</organism>
<feature type="region of interest" description="Disordered" evidence="1">
    <location>
        <begin position="211"/>
        <end position="231"/>
    </location>
</feature>
<sequence length="705" mass="78637">MEMERLVKGGKSEAKIAGPLFPRLHVDDTKKIGPRAPPRNKMALYDQLSIPSQRVTNTPLSTLAPPPPPVYGGRMITGLPSSSQGVGIERVMVSPRQKSHVANHSTGRKSSTSYERVSDNTNGNPHKRSITTYSENMNSAEGQMLDVPNTFLEPCDFSQLKWRSLPNDESELRCPTFVYPQMSLGSSKNQSSSKEDKILVSASCSLEQQTTNAKKVKTTSMSHNPESERSQLVTISNGDEAEVPKVRHKDEKTLHSFPQGNEGPDKFLSTFSKIYLKPLDLNPVASNIQNHKGCKQNQTDTIKAPSHMGISKTKATIVNNASILRSELCNEFPITNVHDHHRTHSVGTDNEHDKNQTKTCPVNLDNLEEDHSQISVKDCSSRGVITPDVVVEMIGHKQFWKAREQIIHQQRVFSMQVLELHRIIKVQKMLSTGSGNVRQNEPNLIKELLPEPMQEGPLLLWNEKSRNEVSNSKIKVVDNNGIDNLPLFPLRSDTRNYGVNLGKHNTNMSMLCLPPQGNQWLLPVISPSEGLVYKPYPNLHHPPPLPPPPPPPYFPECGNEEFLNSSIGMNPSYLTPYGMSISPSTMKQKMMMTGFYDVNPRNNNVGEGKDSEKLLSTASNCTKKIEATNHHHHHHHHVLQLFPTTPTTTQDIVQPIQSCDNDRKTKVIKVIPRNPKLASESVASIIKLIQEERKALLSLGTTTTL</sequence>
<protein>
    <submittedName>
        <fullName evidence="3">Protein EARLY FLOWERING 3-like</fullName>
    </submittedName>
</protein>